<protein>
    <submittedName>
        <fullName evidence="1">Uncharacterized protein</fullName>
    </submittedName>
</protein>
<name>A0ABD5ZE47_9EURY</name>
<evidence type="ECO:0000313" key="1">
    <source>
        <dbReference type="EMBL" id="MFC7203450.1"/>
    </source>
</evidence>
<accession>A0ABD5ZE47</accession>
<organism evidence="1 2">
    <name type="scientific">Haloferax namakaokahaiae</name>
    <dbReference type="NCBI Taxonomy" id="1748331"/>
    <lineage>
        <taxon>Archaea</taxon>
        <taxon>Methanobacteriati</taxon>
        <taxon>Methanobacteriota</taxon>
        <taxon>Stenosarchaea group</taxon>
        <taxon>Halobacteria</taxon>
        <taxon>Halobacteriales</taxon>
        <taxon>Haloferacaceae</taxon>
        <taxon>Haloferax</taxon>
    </lineage>
</organism>
<sequence length="104" mass="11920">MDKPSVKCALISTLIAKHKWGTPMDRDTLLSLSAIGNDYPTARTVYDDLRGASYITYRGKRGIELNSGAFAELADVLYYDCNWEKYEIQSRLKHYEGIEKHDWA</sequence>
<dbReference type="RefSeq" id="WP_390222792.1">
    <property type="nucleotide sequence ID" value="NZ_JBHTAA010000005.1"/>
</dbReference>
<keyword evidence="2" id="KW-1185">Reference proteome</keyword>
<evidence type="ECO:0000313" key="2">
    <source>
        <dbReference type="Proteomes" id="UP001596481"/>
    </source>
</evidence>
<dbReference type="EMBL" id="JBHTAA010000005">
    <property type="protein sequence ID" value="MFC7203450.1"/>
    <property type="molecule type" value="Genomic_DNA"/>
</dbReference>
<dbReference type="Proteomes" id="UP001596481">
    <property type="component" value="Unassembled WGS sequence"/>
</dbReference>
<comment type="caution">
    <text evidence="1">The sequence shown here is derived from an EMBL/GenBank/DDBJ whole genome shotgun (WGS) entry which is preliminary data.</text>
</comment>
<dbReference type="AlphaFoldDB" id="A0ABD5ZE47"/>
<reference evidence="1 2" key="1">
    <citation type="journal article" date="2019" name="Int. J. Syst. Evol. Microbiol.">
        <title>The Global Catalogue of Microorganisms (GCM) 10K type strain sequencing project: providing services to taxonomists for standard genome sequencing and annotation.</title>
        <authorList>
            <consortium name="The Broad Institute Genomics Platform"/>
            <consortium name="The Broad Institute Genome Sequencing Center for Infectious Disease"/>
            <person name="Wu L."/>
            <person name="Ma J."/>
        </authorList>
    </citation>
    <scope>NUCLEOTIDE SEQUENCE [LARGE SCALE GENOMIC DNA]</scope>
    <source>
        <strain evidence="1 2">DSM 29988</strain>
    </source>
</reference>
<proteinExistence type="predicted"/>
<gene>
    <name evidence="1" type="ORF">ACFQJC_07995</name>
</gene>